<dbReference type="AlphaFoldDB" id="A0A6P6VHB5"/>
<feature type="compositionally biased region" description="Basic and acidic residues" evidence="2">
    <location>
        <begin position="76"/>
        <end position="101"/>
    </location>
</feature>
<name>A0A6P6VHB5_COFAR</name>
<dbReference type="Proteomes" id="UP001652660">
    <property type="component" value="Chromosome 2c"/>
</dbReference>
<reference evidence="3" key="1">
    <citation type="journal article" date="2025" name="Foods">
        <title>Unveiling the Microbial Signatures of Arabica Coffee Cherries: Insights into Ripeness Specific Diversity, Functional Traits, and Implications for Quality and Safety.</title>
        <authorList>
            <consortium name="RefSeq"/>
            <person name="Tenea G.N."/>
            <person name="Cifuentes V."/>
            <person name="Reyes P."/>
            <person name="Cevallos-Vallejos M."/>
        </authorList>
    </citation>
    <scope>NUCLEOTIDE SEQUENCE [LARGE SCALE GENOMIC DNA]</scope>
</reference>
<dbReference type="GO" id="GO:0005737">
    <property type="term" value="C:cytoplasm"/>
    <property type="evidence" value="ECO:0007669"/>
    <property type="project" value="TreeGrafter"/>
</dbReference>
<dbReference type="PANTHER" id="PTHR31807">
    <property type="entry name" value="AUGMIN FAMILY MEMBER"/>
    <property type="match status" value="1"/>
</dbReference>
<dbReference type="PANTHER" id="PTHR31807:SF27">
    <property type="entry name" value="QWRF MOTIF-CONTAINING PROTEIN 7"/>
    <property type="match status" value="1"/>
</dbReference>
<dbReference type="GO" id="GO:0051225">
    <property type="term" value="P:spindle assembly"/>
    <property type="evidence" value="ECO:0007669"/>
    <property type="project" value="TreeGrafter"/>
</dbReference>
<evidence type="ECO:0000256" key="2">
    <source>
        <dbReference type="SAM" id="MobiDB-lite"/>
    </source>
</evidence>
<dbReference type="GO" id="GO:0005880">
    <property type="term" value="C:nuclear microtubule"/>
    <property type="evidence" value="ECO:0007669"/>
    <property type="project" value="TreeGrafter"/>
</dbReference>
<dbReference type="InterPro" id="IPR007573">
    <property type="entry name" value="QWRF"/>
</dbReference>
<feature type="compositionally biased region" description="Polar residues" evidence="2">
    <location>
        <begin position="36"/>
        <end position="49"/>
    </location>
</feature>
<keyword evidence="3" id="KW-1185">Reference proteome</keyword>
<gene>
    <name evidence="4" type="primary">LOC113721035</name>
</gene>
<organism evidence="3 4">
    <name type="scientific">Coffea arabica</name>
    <name type="common">Arabian coffee</name>
    <dbReference type="NCBI Taxonomy" id="13443"/>
    <lineage>
        <taxon>Eukaryota</taxon>
        <taxon>Viridiplantae</taxon>
        <taxon>Streptophyta</taxon>
        <taxon>Embryophyta</taxon>
        <taxon>Tracheophyta</taxon>
        <taxon>Spermatophyta</taxon>
        <taxon>Magnoliopsida</taxon>
        <taxon>eudicotyledons</taxon>
        <taxon>Gunneridae</taxon>
        <taxon>Pentapetalae</taxon>
        <taxon>asterids</taxon>
        <taxon>lamiids</taxon>
        <taxon>Gentianales</taxon>
        <taxon>Rubiaceae</taxon>
        <taxon>Ixoroideae</taxon>
        <taxon>Gardenieae complex</taxon>
        <taxon>Bertiereae - Coffeeae clade</taxon>
        <taxon>Coffeeae</taxon>
        <taxon>Coffea</taxon>
    </lineage>
</organism>
<dbReference type="GeneID" id="113721035"/>
<comment type="similarity">
    <text evidence="1">Belongs to the QWRF family.</text>
</comment>
<proteinExistence type="inferred from homology"/>
<dbReference type="Pfam" id="PF04484">
    <property type="entry name" value="QWRF"/>
    <property type="match status" value="1"/>
</dbReference>
<evidence type="ECO:0000313" key="4">
    <source>
        <dbReference type="RefSeq" id="XP_027101322.1"/>
    </source>
</evidence>
<reference evidence="4" key="2">
    <citation type="submission" date="2025-08" db="UniProtKB">
        <authorList>
            <consortium name="RefSeq"/>
        </authorList>
    </citation>
    <scope>IDENTIFICATION</scope>
    <source>
        <tissue evidence="4">Leaves</tissue>
    </source>
</reference>
<feature type="region of interest" description="Disordered" evidence="2">
    <location>
        <begin position="1"/>
        <end position="163"/>
    </location>
</feature>
<evidence type="ECO:0000256" key="1">
    <source>
        <dbReference type="ARBA" id="ARBA00010016"/>
    </source>
</evidence>
<protein>
    <submittedName>
        <fullName evidence="4">QWRF motif-containing protein 7</fullName>
    </submittedName>
</protein>
<sequence length="391" mass="43698">MAFHIAGSKTRISKGIHQMENSSNGNTCHKKHHPFTNLTRSPPLLQSKSRPAPADAHMQAPNSRPALLNPSKSRSRKVEESTPTSRIDRKKLPPESRDDANKLLLRGQSKMDVPGRSRSASTSPSAWALSPGRSLHPPSPAPRRPLDLVSKSKRDPCSDKGSSGVGGVLKYLGKKIKKASRLQEEEHHRCRIIHNALLQWRFVNARAQVSTTAVKGAAQKKLFNFWLKGSIMKNAIAGKRIQLQRLNQQIKLYHILRSEFCLLKEWARLEIKNREAAERLATKLSAMSRCLPLDQGAKADVTSLLDWMIMATRVIENIGAKIENIQAQVERLCYMLTELSVIANEEKDCAIMLEKNLATLASLAAQETSLRLHSIQLDEESRRFNSAILTP</sequence>
<dbReference type="OrthoDB" id="663033at2759"/>
<dbReference type="GO" id="GO:0008017">
    <property type="term" value="F:microtubule binding"/>
    <property type="evidence" value="ECO:0007669"/>
    <property type="project" value="TreeGrafter"/>
</dbReference>
<evidence type="ECO:0000313" key="3">
    <source>
        <dbReference type="Proteomes" id="UP001652660"/>
    </source>
</evidence>
<dbReference type="RefSeq" id="XP_027101322.1">
    <property type="nucleotide sequence ID" value="XM_027245521.2"/>
</dbReference>
<accession>A0A6P6VHB5</accession>
<feature type="compositionally biased region" description="Basic and acidic residues" evidence="2">
    <location>
        <begin position="144"/>
        <end position="158"/>
    </location>
</feature>